<dbReference type="STRING" id="589924.Ferp_2034"/>
<proteinExistence type="predicted"/>
<dbReference type="InterPro" id="IPR017969">
    <property type="entry name" value="Heavy-metal-associated_CS"/>
</dbReference>
<accession>D3S0A7</accession>
<dbReference type="PANTHER" id="PTHR46594">
    <property type="entry name" value="P-TYPE CATION-TRANSPORTING ATPASE"/>
    <property type="match status" value="1"/>
</dbReference>
<dbReference type="AlphaFoldDB" id="D3S0A7"/>
<dbReference type="PaxDb" id="589924-Ferp_2034"/>
<dbReference type="PROSITE" id="PS01047">
    <property type="entry name" value="HMA_1"/>
    <property type="match status" value="1"/>
</dbReference>
<dbReference type="Gene3D" id="3.30.70.100">
    <property type="match status" value="1"/>
</dbReference>
<gene>
    <name evidence="3" type="ordered locus">Ferp_2034</name>
</gene>
<keyword evidence="4" id="KW-1185">Reference proteome</keyword>
<evidence type="ECO:0000313" key="3">
    <source>
        <dbReference type="EMBL" id="ADC66170.1"/>
    </source>
</evidence>
<dbReference type="eggNOG" id="arCOG02764">
    <property type="taxonomic scope" value="Archaea"/>
</dbReference>
<dbReference type="PROSITE" id="PS50846">
    <property type="entry name" value="HMA_2"/>
    <property type="match status" value="1"/>
</dbReference>
<evidence type="ECO:0000259" key="2">
    <source>
        <dbReference type="PROSITE" id="PS50846"/>
    </source>
</evidence>
<reference evidence="4" key="1">
    <citation type="submission" date="2010-02" db="EMBL/GenBank/DDBJ databases">
        <title>Complete sequence of Ferroglobus placidus DSM 10642.</title>
        <authorList>
            <consortium name="US DOE Joint Genome Institute"/>
            <person name="Lucas S."/>
            <person name="Copeland A."/>
            <person name="Lapidus A."/>
            <person name="Cheng J.-F."/>
            <person name="Bruce D."/>
            <person name="Goodwin L."/>
            <person name="Pitluck S."/>
            <person name="Saunders E."/>
            <person name="Brettin T."/>
            <person name="Detter J.C."/>
            <person name="Han C."/>
            <person name="Tapia R."/>
            <person name="Larimer F."/>
            <person name="Land M."/>
            <person name="Hauser L."/>
            <person name="Kyrpides N."/>
            <person name="Ivanova N."/>
            <person name="Holmes D."/>
            <person name="Lovley D."/>
            <person name="Kyrpides N."/>
            <person name="Anderson I.J."/>
            <person name="Woyke T."/>
        </authorList>
    </citation>
    <scope>NUCLEOTIDE SEQUENCE [LARGE SCALE GENOMIC DNA]</scope>
    <source>
        <strain evidence="4">DSM 10642 / AEDII12DO</strain>
    </source>
</reference>
<dbReference type="InterPro" id="IPR036163">
    <property type="entry name" value="HMA_dom_sf"/>
</dbReference>
<dbReference type="PANTHER" id="PTHR46594:SF4">
    <property type="entry name" value="P-TYPE CATION-TRANSPORTING ATPASE"/>
    <property type="match status" value="1"/>
</dbReference>
<dbReference type="EMBL" id="CP001899">
    <property type="protein sequence ID" value="ADC66170.1"/>
    <property type="molecule type" value="Genomic_DNA"/>
</dbReference>
<dbReference type="GO" id="GO:0046872">
    <property type="term" value="F:metal ion binding"/>
    <property type="evidence" value="ECO:0007669"/>
    <property type="project" value="UniProtKB-KW"/>
</dbReference>
<sequence length="88" mass="9742">MLAVKYFSSEGKDWDMIVEKIVRVEGMSCAGCAKAVENALRSLEGVKEVEVKLEEGVARVKFDDELVNVDKIAEKIEKIGYKFGGEVS</sequence>
<evidence type="ECO:0000313" key="4">
    <source>
        <dbReference type="Proteomes" id="UP000002613"/>
    </source>
</evidence>
<feature type="domain" description="HMA" evidence="2">
    <location>
        <begin position="18"/>
        <end position="84"/>
    </location>
</feature>
<protein>
    <submittedName>
        <fullName evidence="3">Heavy metal transport/detoxification protein</fullName>
    </submittedName>
</protein>
<dbReference type="HOGENOM" id="CLU_134973_6_2_2"/>
<dbReference type="FunFam" id="3.30.70.100:FF:000005">
    <property type="entry name" value="Copper-exporting P-type ATPase A"/>
    <property type="match status" value="1"/>
</dbReference>
<dbReference type="CDD" id="cd00371">
    <property type="entry name" value="HMA"/>
    <property type="match status" value="1"/>
</dbReference>
<keyword evidence="1" id="KW-0479">Metal-binding</keyword>
<evidence type="ECO:0000256" key="1">
    <source>
        <dbReference type="ARBA" id="ARBA00022723"/>
    </source>
</evidence>
<dbReference type="InterPro" id="IPR006121">
    <property type="entry name" value="HMA_dom"/>
</dbReference>
<name>D3S0A7_FERPA</name>
<dbReference type="KEGG" id="fpl:Ferp_2034"/>
<dbReference type="Proteomes" id="UP000002613">
    <property type="component" value="Chromosome"/>
</dbReference>
<reference evidence="3 4" key="2">
    <citation type="journal article" date="2011" name="Stand. Genomic Sci.">
        <title>Complete genome sequence of Ferroglobus placidus AEDII12DO.</title>
        <authorList>
            <person name="Anderson I."/>
            <person name="Risso C."/>
            <person name="Holmes D."/>
            <person name="Lucas S."/>
            <person name="Copeland A."/>
            <person name="Lapidus A."/>
            <person name="Cheng J.F."/>
            <person name="Bruce D."/>
            <person name="Goodwin L."/>
            <person name="Pitluck S."/>
            <person name="Saunders E."/>
            <person name="Brettin T."/>
            <person name="Detter J.C."/>
            <person name="Han C."/>
            <person name="Tapia R."/>
            <person name="Larimer F."/>
            <person name="Land M."/>
            <person name="Hauser L."/>
            <person name="Woyke T."/>
            <person name="Lovley D."/>
            <person name="Kyrpides N."/>
            <person name="Ivanova N."/>
        </authorList>
    </citation>
    <scope>NUCLEOTIDE SEQUENCE [LARGE SCALE GENOMIC DNA]</scope>
    <source>
        <strain evidence="4">DSM 10642 / AEDII12DO</strain>
    </source>
</reference>
<dbReference type="SUPFAM" id="SSF55008">
    <property type="entry name" value="HMA, heavy metal-associated domain"/>
    <property type="match status" value="1"/>
</dbReference>
<dbReference type="Pfam" id="PF00403">
    <property type="entry name" value="HMA"/>
    <property type="match status" value="1"/>
</dbReference>
<organism evidence="3 4">
    <name type="scientific">Ferroglobus placidus (strain DSM 10642 / AEDII12DO)</name>
    <dbReference type="NCBI Taxonomy" id="589924"/>
    <lineage>
        <taxon>Archaea</taxon>
        <taxon>Methanobacteriati</taxon>
        <taxon>Methanobacteriota</taxon>
        <taxon>Archaeoglobi</taxon>
        <taxon>Archaeoglobales</taxon>
        <taxon>Archaeoglobaceae</taxon>
        <taxon>Ferroglobus</taxon>
    </lineage>
</organism>